<dbReference type="PROSITE" id="PS00815">
    <property type="entry name" value="AIPM_HOMOCIT_SYNTH_1"/>
    <property type="match status" value="1"/>
</dbReference>
<dbReference type="CDD" id="cd07939">
    <property type="entry name" value="DRE_TIM_NifV"/>
    <property type="match status" value="1"/>
</dbReference>
<dbReference type="PROSITE" id="PS00816">
    <property type="entry name" value="AIPM_HOMOCIT_SYNTH_2"/>
    <property type="match status" value="1"/>
</dbReference>
<dbReference type="InterPro" id="IPR000891">
    <property type="entry name" value="PYR_CT"/>
</dbReference>
<evidence type="ECO:0000313" key="6">
    <source>
        <dbReference type="Proteomes" id="UP000525652"/>
    </source>
</evidence>
<dbReference type="InterPro" id="IPR054691">
    <property type="entry name" value="LeuA/HCS_post-cat"/>
</dbReference>
<comment type="caution">
    <text evidence="5">The sequence shown here is derived from an EMBL/GenBank/DDBJ whole genome shotgun (WGS) entry which is preliminary data.</text>
</comment>
<keyword evidence="2 3" id="KW-0808">Transferase</keyword>
<dbReference type="AlphaFoldDB" id="A0A7X1E2Y3"/>
<proteinExistence type="inferred from homology"/>
<dbReference type="RefSeq" id="WP_185691247.1">
    <property type="nucleotide sequence ID" value="NZ_JACHVA010000022.1"/>
</dbReference>
<evidence type="ECO:0000259" key="4">
    <source>
        <dbReference type="PROSITE" id="PS50991"/>
    </source>
</evidence>
<dbReference type="PROSITE" id="PS50991">
    <property type="entry name" value="PYR_CT"/>
    <property type="match status" value="1"/>
</dbReference>
<dbReference type="EMBL" id="JACHVA010000022">
    <property type="protein sequence ID" value="MBC2600501.1"/>
    <property type="molecule type" value="Genomic_DNA"/>
</dbReference>
<dbReference type="GO" id="GO:0019752">
    <property type="term" value="P:carboxylic acid metabolic process"/>
    <property type="evidence" value="ECO:0007669"/>
    <property type="project" value="InterPro"/>
</dbReference>
<accession>A0A7X1E2Y3</accession>
<dbReference type="PANTHER" id="PTHR42880">
    <property type="entry name" value="HOMOCITRATE SYNTHASE"/>
    <property type="match status" value="1"/>
</dbReference>
<comment type="similarity">
    <text evidence="1 3">Belongs to the alpha-IPM synthase/homocitrate synthase family.</text>
</comment>
<evidence type="ECO:0000256" key="3">
    <source>
        <dbReference type="RuleBase" id="RU003523"/>
    </source>
</evidence>
<dbReference type="GO" id="GO:0046912">
    <property type="term" value="F:acyltransferase activity, acyl groups converted into alkyl on transfer"/>
    <property type="evidence" value="ECO:0007669"/>
    <property type="project" value="InterPro"/>
</dbReference>
<gene>
    <name evidence="5" type="ORF">H5P30_01765</name>
</gene>
<keyword evidence="6" id="KW-1185">Reference proteome</keyword>
<dbReference type="SUPFAM" id="SSF51569">
    <property type="entry name" value="Aldolase"/>
    <property type="match status" value="1"/>
</dbReference>
<dbReference type="Proteomes" id="UP000525652">
    <property type="component" value="Unassembled WGS sequence"/>
</dbReference>
<dbReference type="InterPro" id="IPR013785">
    <property type="entry name" value="Aldolase_TIM"/>
</dbReference>
<protein>
    <submittedName>
        <fullName evidence="5">Citramalate synthase</fullName>
    </submittedName>
</protein>
<feature type="domain" description="Pyruvate carboxyltransferase" evidence="4">
    <location>
        <begin position="3"/>
        <end position="254"/>
    </location>
</feature>
<dbReference type="InterPro" id="IPR002034">
    <property type="entry name" value="AIPM/Hcit_synth_CS"/>
</dbReference>
<dbReference type="Gene3D" id="1.10.238.260">
    <property type="match status" value="1"/>
</dbReference>
<name>A0A7X1E2Y3_9BACT</name>
<evidence type="ECO:0000256" key="1">
    <source>
        <dbReference type="ARBA" id="ARBA00006154"/>
    </source>
</evidence>
<dbReference type="Pfam" id="PF00682">
    <property type="entry name" value="HMGL-like"/>
    <property type="match status" value="1"/>
</dbReference>
<dbReference type="Pfam" id="PF22617">
    <property type="entry name" value="HCS_D2"/>
    <property type="match status" value="1"/>
</dbReference>
<evidence type="ECO:0000313" key="5">
    <source>
        <dbReference type="EMBL" id="MBC2600501.1"/>
    </source>
</evidence>
<evidence type="ECO:0000256" key="2">
    <source>
        <dbReference type="ARBA" id="ARBA00022679"/>
    </source>
</evidence>
<dbReference type="Gene3D" id="3.20.20.70">
    <property type="entry name" value="Aldolase class I"/>
    <property type="match status" value="1"/>
</dbReference>
<sequence>MGVHLIDTTLRDGEQAAGVSFSLEKKLAIARTLVEAGVQELEVGIPAMGPLEVSEIRQVAEAILPARTLTWGRATEEDLFAAAATGAAGFHFSLPASGLHQRIWGKNSDWVFATLRRISSLARGRFEYFTVGAQDASRADPEFLVMLAAAAREQGASRFRIADTVGILDPKRTRELVAQVHAGVPDLPIEFHGHNDLGMAVANSVTAVQAGAEAISVTVNGLGERAGNAALEEVVMALRHACKIETGIHSDSLQSLSEMVAEASRRVLPGNKPVVGTACFRHETGIHTRGMAVDRSAYELISAEEIGAGAQSFVIGKHSGSEGIRMALEEAGFIVERSTLRNLLSTVRAEVERKDRALSPQEVIEILRLQSVKTNQNKNQE</sequence>
<dbReference type="InterPro" id="IPR013477">
    <property type="entry name" value="NifV/FrbC"/>
</dbReference>
<reference evidence="5 6" key="1">
    <citation type="submission" date="2020-07" db="EMBL/GenBank/DDBJ databases">
        <authorList>
            <person name="Feng X."/>
        </authorList>
    </citation>
    <scope>NUCLEOTIDE SEQUENCE [LARGE SCALE GENOMIC DNA]</scope>
    <source>
        <strain evidence="5 6">JCM14086</strain>
    </source>
</reference>
<organism evidence="5 6">
    <name type="scientific">Puniceicoccus vermicola</name>
    <dbReference type="NCBI Taxonomy" id="388746"/>
    <lineage>
        <taxon>Bacteria</taxon>
        <taxon>Pseudomonadati</taxon>
        <taxon>Verrucomicrobiota</taxon>
        <taxon>Opitutia</taxon>
        <taxon>Puniceicoccales</taxon>
        <taxon>Puniceicoccaceae</taxon>
        <taxon>Puniceicoccus</taxon>
    </lineage>
</organism>
<dbReference type="PANTHER" id="PTHR42880:SF1">
    <property type="entry name" value="ISOPROPYLMALATE_HOMOCITRATE_CITRAMALATE SYNTHASE FAMILY PROTEIN"/>
    <property type="match status" value="1"/>
</dbReference>